<keyword evidence="2" id="KW-1185">Reference proteome</keyword>
<dbReference type="EMBL" id="FZPD01000002">
    <property type="protein sequence ID" value="SNS69731.1"/>
    <property type="molecule type" value="Genomic_DNA"/>
</dbReference>
<dbReference type="RefSeq" id="WP_089355669.1">
    <property type="nucleotide sequence ID" value="NZ_FZPD01000002.1"/>
</dbReference>
<dbReference type="AlphaFoldDB" id="A0A239GL78"/>
<dbReference type="Pfam" id="PF10604">
    <property type="entry name" value="Polyketide_cyc2"/>
    <property type="match status" value="1"/>
</dbReference>
<reference evidence="1 2" key="1">
    <citation type="submission" date="2017-06" db="EMBL/GenBank/DDBJ databases">
        <authorList>
            <person name="Kim H.J."/>
            <person name="Triplett B.A."/>
        </authorList>
    </citation>
    <scope>NUCLEOTIDE SEQUENCE [LARGE SCALE GENOMIC DNA]</scope>
    <source>
        <strain evidence="1 2">DSM 19307</strain>
    </source>
</reference>
<organism evidence="1 2">
    <name type="scientific">Ekhidna lutea</name>
    <dbReference type="NCBI Taxonomy" id="447679"/>
    <lineage>
        <taxon>Bacteria</taxon>
        <taxon>Pseudomonadati</taxon>
        <taxon>Bacteroidota</taxon>
        <taxon>Cytophagia</taxon>
        <taxon>Cytophagales</taxon>
        <taxon>Reichenbachiellaceae</taxon>
        <taxon>Ekhidna</taxon>
    </lineage>
</organism>
<evidence type="ECO:0000313" key="1">
    <source>
        <dbReference type="EMBL" id="SNS69731.1"/>
    </source>
</evidence>
<protein>
    <submittedName>
        <fullName evidence="1">Polyketide cyclase / dehydrase and lipid transport</fullName>
    </submittedName>
</protein>
<gene>
    <name evidence="1" type="ORF">SAMN05421640_0895</name>
</gene>
<dbReference type="InterPro" id="IPR023393">
    <property type="entry name" value="START-like_dom_sf"/>
</dbReference>
<evidence type="ECO:0000313" key="2">
    <source>
        <dbReference type="Proteomes" id="UP000198393"/>
    </source>
</evidence>
<proteinExistence type="predicted"/>
<dbReference type="InterPro" id="IPR019587">
    <property type="entry name" value="Polyketide_cyclase/dehydratase"/>
</dbReference>
<dbReference type="SUPFAM" id="SSF55961">
    <property type="entry name" value="Bet v1-like"/>
    <property type="match status" value="1"/>
</dbReference>
<accession>A0A239GL78</accession>
<dbReference type="Proteomes" id="UP000198393">
    <property type="component" value="Unassembled WGS sequence"/>
</dbReference>
<dbReference type="Gene3D" id="3.30.530.20">
    <property type="match status" value="1"/>
</dbReference>
<sequence length="151" mass="17271">MKRLNALAQKGQINENASIRDMHSIIINADIDKVWKILVNMEDWPKWNPEVKKVTKEGELAEGTVFKWVQGRTHGVSQIQALSKPNLLTWTSKASMVKRIYVWTLESDEGQTIATVSASFQGFMVVLAQNHQKVYDELLSWLECLKNKAEE</sequence>
<dbReference type="OrthoDB" id="9810827at2"/>
<name>A0A239GL78_EKHLU</name>